<dbReference type="Proteomes" id="UP000242496">
    <property type="component" value="Unassembled WGS sequence"/>
</dbReference>
<gene>
    <name evidence="1" type="ORF">SAMN05421784_10849</name>
</gene>
<dbReference type="OrthoDB" id="330204at2"/>
<dbReference type="GO" id="GO:0004521">
    <property type="term" value="F:RNA endonuclease activity"/>
    <property type="evidence" value="ECO:0007669"/>
    <property type="project" value="InterPro"/>
</dbReference>
<evidence type="ECO:0000313" key="2">
    <source>
        <dbReference type="Proteomes" id="UP000242496"/>
    </source>
</evidence>
<name>A0A1I7GH20_9GAMM</name>
<dbReference type="EMBL" id="FPBJ01000008">
    <property type="protein sequence ID" value="SFU47719.1"/>
    <property type="molecule type" value="Genomic_DNA"/>
</dbReference>
<dbReference type="RefSeq" id="WP_092549399.1">
    <property type="nucleotide sequence ID" value="NZ_CAWRBG010000054.1"/>
</dbReference>
<reference evidence="2" key="1">
    <citation type="submission" date="2016-10" db="EMBL/GenBank/DDBJ databases">
        <authorList>
            <person name="Varghese N."/>
            <person name="Submissions S."/>
        </authorList>
    </citation>
    <scope>NUCLEOTIDE SEQUENCE [LARGE SCALE GENOMIC DNA]</scope>
    <source>
        <strain evidence="2">DSM 18168</strain>
    </source>
</reference>
<dbReference type="AlphaFoldDB" id="A0A1I7GH20"/>
<organism evidence="1 2">
    <name type="scientific">Xenorhabdus koppenhoeferi</name>
    <dbReference type="NCBI Taxonomy" id="351659"/>
    <lineage>
        <taxon>Bacteria</taxon>
        <taxon>Pseudomonadati</taxon>
        <taxon>Pseudomonadota</taxon>
        <taxon>Gammaproteobacteria</taxon>
        <taxon>Enterobacterales</taxon>
        <taxon>Morganellaceae</taxon>
        <taxon>Xenorhabdus</taxon>
    </lineage>
</organism>
<dbReference type="Gene3D" id="3.30.70.2360">
    <property type="match status" value="1"/>
</dbReference>
<accession>A0A1I7GH20</accession>
<evidence type="ECO:0000313" key="1">
    <source>
        <dbReference type="EMBL" id="SFU47719.1"/>
    </source>
</evidence>
<keyword evidence="2" id="KW-1185">Reference proteome</keyword>
<sequence>MFNYMVRVEIFGATLKEYSYLNESMGIIDFRNTIRYNTGELMALPTGSYVGISSNSAAEIREKVKKLASPLSSKPVSIFVCRYSDWAAFLYSASVSSLTAESES</sequence>
<dbReference type="InterPro" id="IPR022597">
    <property type="entry name" value="GhoS"/>
</dbReference>
<protein>
    <submittedName>
        <fullName evidence="1">Uncharacterized protein</fullName>
    </submittedName>
</protein>
<dbReference type="Pfam" id="PF11080">
    <property type="entry name" value="GhoS"/>
    <property type="match status" value="1"/>
</dbReference>
<proteinExistence type="predicted"/>
<dbReference type="InterPro" id="IPR038241">
    <property type="entry name" value="GhoS_sf"/>
</dbReference>